<keyword evidence="7" id="KW-0833">Ubl conjugation pathway</keyword>
<evidence type="ECO:0000256" key="7">
    <source>
        <dbReference type="ARBA" id="ARBA00022786"/>
    </source>
</evidence>
<evidence type="ECO:0000313" key="16">
    <source>
        <dbReference type="Proteomes" id="UP001224775"/>
    </source>
</evidence>
<evidence type="ECO:0000256" key="1">
    <source>
        <dbReference type="ARBA" id="ARBA00004167"/>
    </source>
</evidence>
<evidence type="ECO:0000256" key="4">
    <source>
        <dbReference type="ARBA" id="ARBA00022692"/>
    </source>
</evidence>
<dbReference type="EMBL" id="JATAAI010000001">
    <property type="protein sequence ID" value="KAK1749049.1"/>
    <property type="molecule type" value="Genomic_DNA"/>
</dbReference>
<dbReference type="AlphaFoldDB" id="A0AAD8YLX7"/>
<feature type="compositionally biased region" description="Acidic residues" evidence="12">
    <location>
        <begin position="230"/>
        <end position="239"/>
    </location>
</feature>
<evidence type="ECO:0000256" key="10">
    <source>
        <dbReference type="ARBA" id="ARBA00023136"/>
    </source>
</evidence>
<comment type="caution">
    <text evidence="15">The sequence shown here is derived from an EMBL/GenBank/DDBJ whole genome shotgun (WGS) entry which is preliminary data.</text>
</comment>
<dbReference type="GO" id="GO:0016740">
    <property type="term" value="F:transferase activity"/>
    <property type="evidence" value="ECO:0007669"/>
    <property type="project" value="UniProtKB-KW"/>
</dbReference>
<feature type="domain" description="RING-type" evidence="14">
    <location>
        <begin position="173"/>
        <end position="221"/>
    </location>
</feature>
<dbReference type="PANTHER" id="PTHR45768">
    <property type="entry name" value="E3 UBIQUITIN-PROTEIN LIGASE RNF13-LIKE"/>
    <property type="match status" value="1"/>
</dbReference>
<proteinExistence type="predicted"/>
<protein>
    <recommendedName>
        <fullName evidence="14">RING-type domain-containing protein</fullName>
    </recommendedName>
</protein>
<evidence type="ECO:0000256" key="2">
    <source>
        <dbReference type="ARBA" id="ARBA00004906"/>
    </source>
</evidence>
<evidence type="ECO:0000259" key="14">
    <source>
        <dbReference type="PROSITE" id="PS50089"/>
    </source>
</evidence>
<sequence length="295" mass="32745">MMSAEDSVASLPQSVDNSTAATIGSEEPSALGKDTIILSIVLPIILLALVGIAIRFCIISSRRHASMHERRQNIRALERAQIRENKRLAEQREKKRQKEIDDALICKVASKCKCAKRNRMKTWSAELDITMHTNVTDDMSVASASSTHDDCERDDPIDGSDDTLHRTSLDQTCVVCLEQYSPGKDKVSWSKYQTCSHAFHRKCIEEWLSEVDRDGSCPCCRGPYLKVTTSDEEDTEDADNSMNAEISSGDDEQVADIESNAETDVETGFSNLTNKEVGLDFVSFCVTHGLLSTKD</sequence>
<dbReference type="GO" id="GO:0008270">
    <property type="term" value="F:zinc ion binding"/>
    <property type="evidence" value="ECO:0007669"/>
    <property type="project" value="UniProtKB-KW"/>
</dbReference>
<name>A0AAD8YLX7_9STRA</name>
<evidence type="ECO:0000256" key="12">
    <source>
        <dbReference type="SAM" id="MobiDB-lite"/>
    </source>
</evidence>
<keyword evidence="10 13" id="KW-0472">Membrane</keyword>
<evidence type="ECO:0000256" key="5">
    <source>
        <dbReference type="ARBA" id="ARBA00022723"/>
    </source>
</evidence>
<dbReference type="InterPro" id="IPR013083">
    <property type="entry name" value="Znf_RING/FYVE/PHD"/>
</dbReference>
<dbReference type="PANTHER" id="PTHR45768:SF18">
    <property type="entry name" value="RING-H2 FINGER PROTEIN ATL47-RELATED"/>
    <property type="match status" value="1"/>
</dbReference>
<keyword evidence="5" id="KW-0479">Metal-binding</keyword>
<evidence type="ECO:0000256" key="9">
    <source>
        <dbReference type="ARBA" id="ARBA00022989"/>
    </source>
</evidence>
<organism evidence="15 16">
    <name type="scientific">Skeletonema marinoi</name>
    <dbReference type="NCBI Taxonomy" id="267567"/>
    <lineage>
        <taxon>Eukaryota</taxon>
        <taxon>Sar</taxon>
        <taxon>Stramenopiles</taxon>
        <taxon>Ochrophyta</taxon>
        <taxon>Bacillariophyta</taxon>
        <taxon>Coscinodiscophyceae</taxon>
        <taxon>Thalassiosirophycidae</taxon>
        <taxon>Thalassiosirales</taxon>
        <taxon>Skeletonemataceae</taxon>
        <taxon>Skeletonema</taxon>
        <taxon>Skeletonema marinoi-dohrnii complex</taxon>
    </lineage>
</organism>
<gene>
    <name evidence="15" type="ORF">QTG54_000988</name>
</gene>
<dbReference type="SUPFAM" id="SSF57850">
    <property type="entry name" value="RING/U-box"/>
    <property type="match status" value="1"/>
</dbReference>
<feature type="transmembrane region" description="Helical" evidence="13">
    <location>
        <begin position="36"/>
        <end position="58"/>
    </location>
</feature>
<keyword evidence="16" id="KW-1185">Reference proteome</keyword>
<dbReference type="Pfam" id="PF13639">
    <property type="entry name" value="zf-RING_2"/>
    <property type="match status" value="1"/>
</dbReference>
<keyword evidence="6 11" id="KW-0863">Zinc-finger</keyword>
<dbReference type="Gene3D" id="3.30.40.10">
    <property type="entry name" value="Zinc/RING finger domain, C3HC4 (zinc finger)"/>
    <property type="match status" value="1"/>
</dbReference>
<evidence type="ECO:0000256" key="6">
    <source>
        <dbReference type="ARBA" id="ARBA00022771"/>
    </source>
</evidence>
<comment type="pathway">
    <text evidence="2">Protein modification; protein ubiquitination.</text>
</comment>
<dbReference type="GO" id="GO:0016020">
    <property type="term" value="C:membrane"/>
    <property type="evidence" value="ECO:0007669"/>
    <property type="project" value="UniProtKB-SubCell"/>
</dbReference>
<feature type="region of interest" description="Disordered" evidence="12">
    <location>
        <begin position="230"/>
        <end position="254"/>
    </location>
</feature>
<keyword evidence="9 13" id="KW-1133">Transmembrane helix</keyword>
<evidence type="ECO:0000256" key="8">
    <source>
        <dbReference type="ARBA" id="ARBA00022833"/>
    </source>
</evidence>
<evidence type="ECO:0000256" key="11">
    <source>
        <dbReference type="PROSITE-ProRule" id="PRU00175"/>
    </source>
</evidence>
<evidence type="ECO:0000256" key="13">
    <source>
        <dbReference type="SAM" id="Phobius"/>
    </source>
</evidence>
<evidence type="ECO:0000256" key="3">
    <source>
        <dbReference type="ARBA" id="ARBA00022679"/>
    </source>
</evidence>
<keyword evidence="4 13" id="KW-0812">Transmembrane</keyword>
<dbReference type="InterPro" id="IPR001841">
    <property type="entry name" value="Znf_RING"/>
</dbReference>
<dbReference type="Proteomes" id="UP001224775">
    <property type="component" value="Unassembled WGS sequence"/>
</dbReference>
<dbReference type="SMART" id="SM00184">
    <property type="entry name" value="RING"/>
    <property type="match status" value="1"/>
</dbReference>
<reference evidence="15" key="1">
    <citation type="submission" date="2023-06" db="EMBL/GenBank/DDBJ databases">
        <title>Survivors Of The Sea: Transcriptome response of Skeletonema marinoi to long-term dormancy.</title>
        <authorList>
            <person name="Pinder M.I.M."/>
            <person name="Kourtchenko O."/>
            <person name="Robertson E.K."/>
            <person name="Larsson T."/>
            <person name="Maumus F."/>
            <person name="Osuna-Cruz C.M."/>
            <person name="Vancaester E."/>
            <person name="Stenow R."/>
            <person name="Vandepoele K."/>
            <person name="Ploug H."/>
            <person name="Bruchert V."/>
            <person name="Godhe A."/>
            <person name="Topel M."/>
        </authorList>
    </citation>
    <scope>NUCLEOTIDE SEQUENCE</scope>
    <source>
        <strain evidence="15">R05AC</strain>
    </source>
</reference>
<comment type="subcellular location">
    <subcellularLocation>
        <location evidence="1">Membrane</location>
        <topology evidence="1">Single-pass membrane protein</topology>
    </subcellularLocation>
</comment>
<accession>A0AAD8YLX7</accession>
<keyword evidence="3" id="KW-0808">Transferase</keyword>
<keyword evidence="8" id="KW-0862">Zinc</keyword>
<dbReference type="PROSITE" id="PS50089">
    <property type="entry name" value="ZF_RING_2"/>
    <property type="match status" value="1"/>
</dbReference>
<evidence type="ECO:0000313" key="15">
    <source>
        <dbReference type="EMBL" id="KAK1749049.1"/>
    </source>
</evidence>